<proteinExistence type="predicted"/>
<dbReference type="EMBL" id="QFPP01000013">
    <property type="protein sequence ID" value="PZQ77647.1"/>
    <property type="molecule type" value="Genomic_DNA"/>
</dbReference>
<gene>
    <name evidence="2" type="ORF">DI563_02925</name>
</gene>
<feature type="compositionally biased region" description="Low complexity" evidence="1">
    <location>
        <begin position="1"/>
        <end position="18"/>
    </location>
</feature>
<protein>
    <submittedName>
        <fullName evidence="2">Uncharacterized protein</fullName>
    </submittedName>
</protein>
<feature type="region of interest" description="Disordered" evidence="1">
    <location>
        <begin position="1"/>
        <end position="20"/>
    </location>
</feature>
<evidence type="ECO:0000313" key="3">
    <source>
        <dbReference type="Proteomes" id="UP000249135"/>
    </source>
</evidence>
<accession>A0A2W5S4K1</accession>
<evidence type="ECO:0000256" key="1">
    <source>
        <dbReference type="SAM" id="MobiDB-lite"/>
    </source>
</evidence>
<name>A0A2W5S4K1_VARPD</name>
<organism evidence="2 3">
    <name type="scientific">Variovorax paradoxus</name>
    <dbReference type="NCBI Taxonomy" id="34073"/>
    <lineage>
        <taxon>Bacteria</taxon>
        <taxon>Pseudomonadati</taxon>
        <taxon>Pseudomonadota</taxon>
        <taxon>Betaproteobacteria</taxon>
        <taxon>Burkholderiales</taxon>
        <taxon>Comamonadaceae</taxon>
        <taxon>Variovorax</taxon>
    </lineage>
</organism>
<comment type="caution">
    <text evidence="2">The sequence shown here is derived from an EMBL/GenBank/DDBJ whole genome shotgun (WGS) entry which is preliminary data.</text>
</comment>
<sequence>QLTARRTAATSLDASSSLNYQSPSRWDGQTLTVQLGHVQPIEFATSQFAHRIRSSKVLSTSIRDVTPMVILYLITIWNAAIEGSSTAL</sequence>
<evidence type="ECO:0000313" key="2">
    <source>
        <dbReference type="EMBL" id="PZQ77647.1"/>
    </source>
</evidence>
<feature type="non-terminal residue" evidence="2">
    <location>
        <position position="1"/>
    </location>
</feature>
<dbReference type="Proteomes" id="UP000249135">
    <property type="component" value="Unassembled WGS sequence"/>
</dbReference>
<reference evidence="2 3" key="1">
    <citation type="submission" date="2017-08" db="EMBL/GenBank/DDBJ databases">
        <title>Infants hospitalized years apart are colonized by the same room-sourced microbial strains.</title>
        <authorList>
            <person name="Brooks B."/>
            <person name="Olm M.R."/>
            <person name="Firek B.A."/>
            <person name="Baker R."/>
            <person name="Thomas B.C."/>
            <person name="Morowitz M.J."/>
            <person name="Banfield J.F."/>
        </authorList>
    </citation>
    <scope>NUCLEOTIDE SEQUENCE [LARGE SCALE GENOMIC DNA]</scope>
    <source>
        <strain evidence="2">S2_005_003_R2_41</strain>
    </source>
</reference>
<dbReference type="AlphaFoldDB" id="A0A2W5S4K1"/>